<dbReference type="Gene3D" id="3.40.50.980">
    <property type="match status" value="2"/>
</dbReference>
<organism evidence="6 7">
    <name type="scientific">Mesoterricola silvestris</name>
    <dbReference type="NCBI Taxonomy" id="2927979"/>
    <lineage>
        <taxon>Bacteria</taxon>
        <taxon>Pseudomonadati</taxon>
        <taxon>Acidobacteriota</taxon>
        <taxon>Holophagae</taxon>
        <taxon>Holophagales</taxon>
        <taxon>Holophagaceae</taxon>
        <taxon>Mesoterricola</taxon>
    </lineage>
</organism>
<dbReference type="FunFam" id="3.30.300.30:FF:000008">
    <property type="entry name" value="2,3-dihydroxybenzoate-AMP ligase"/>
    <property type="match status" value="1"/>
</dbReference>
<dbReference type="Gene3D" id="2.30.38.10">
    <property type="entry name" value="Luciferase, Domain 3"/>
    <property type="match status" value="1"/>
</dbReference>
<protein>
    <submittedName>
        <fullName evidence="6">AMP-binding protein</fullName>
    </submittedName>
</protein>
<feature type="domain" description="AMP-binding enzyme C-terminal" evidence="5">
    <location>
        <begin position="484"/>
        <end position="559"/>
    </location>
</feature>
<dbReference type="Proteomes" id="UP001238179">
    <property type="component" value="Chromosome"/>
</dbReference>
<comment type="similarity">
    <text evidence="1">Belongs to the ATP-dependent AMP-binding enzyme family.</text>
</comment>
<feature type="region of interest" description="Disordered" evidence="3">
    <location>
        <begin position="1"/>
        <end position="23"/>
    </location>
</feature>
<keyword evidence="2" id="KW-0436">Ligase</keyword>
<dbReference type="InterPro" id="IPR020845">
    <property type="entry name" value="AMP-binding_CS"/>
</dbReference>
<accession>A0AA48GYM0</accession>
<dbReference type="Gene3D" id="3.30.300.30">
    <property type="match status" value="1"/>
</dbReference>
<evidence type="ECO:0000259" key="5">
    <source>
        <dbReference type="Pfam" id="PF13193"/>
    </source>
</evidence>
<evidence type="ECO:0000256" key="2">
    <source>
        <dbReference type="ARBA" id="ARBA00022598"/>
    </source>
</evidence>
<dbReference type="InterPro" id="IPR025110">
    <property type="entry name" value="AMP-bd_C"/>
</dbReference>
<evidence type="ECO:0000313" key="7">
    <source>
        <dbReference type="Proteomes" id="UP001238179"/>
    </source>
</evidence>
<dbReference type="InterPro" id="IPR000873">
    <property type="entry name" value="AMP-dep_synth/lig_dom"/>
</dbReference>
<evidence type="ECO:0000256" key="1">
    <source>
        <dbReference type="ARBA" id="ARBA00006432"/>
    </source>
</evidence>
<dbReference type="CDD" id="cd05917">
    <property type="entry name" value="FACL_like_2"/>
    <property type="match status" value="1"/>
</dbReference>
<dbReference type="PROSITE" id="PS00455">
    <property type="entry name" value="AMP_BINDING"/>
    <property type="match status" value="1"/>
</dbReference>
<proteinExistence type="inferred from homology"/>
<dbReference type="KEGG" id="msil:METEAL_19370"/>
<reference evidence="7" key="1">
    <citation type="journal article" date="2023" name="Int. J. Syst. Evol. Microbiol.">
        <title>Mesoterricola silvestris gen. nov., sp. nov., Mesoterricola sediminis sp. nov., Geothrix oryzae sp. nov., Geothrix edaphica sp. nov., Geothrix rubra sp. nov., and Geothrix limicola sp. nov., six novel members of Acidobacteriota isolated from soils.</title>
        <authorList>
            <person name="Itoh H."/>
            <person name="Sugisawa Y."/>
            <person name="Mise K."/>
            <person name="Xu Z."/>
            <person name="Kuniyasu M."/>
            <person name="Ushijima N."/>
            <person name="Kawano K."/>
            <person name="Kobayashi E."/>
            <person name="Shiratori Y."/>
            <person name="Masuda Y."/>
            <person name="Senoo K."/>
        </authorList>
    </citation>
    <scope>NUCLEOTIDE SEQUENCE [LARGE SCALE GENOMIC DNA]</scope>
    <source>
        <strain evidence="7">W79</strain>
    </source>
</reference>
<dbReference type="Pfam" id="PF13193">
    <property type="entry name" value="AMP-binding_C"/>
    <property type="match status" value="1"/>
</dbReference>
<dbReference type="InterPro" id="IPR045851">
    <property type="entry name" value="AMP-bd_C_sf"/>
</dbReference>
<dbReference type="EMBL" id="AP027080">
    <property type="protein sequence ID" value="BDU72763.1"/>
    <property type="molecule type" value="Genomic_DNA"/>
</dbReference>
<dbReference type="AlphaFoldDB" id="A0AA48GYM0"/>
<dbReference type="GO" id="GO:0006631">
    <property type="term" value="P:fatty acid metabolic process"/>
    <property type="evidence" value="ECO:0007669"/>
    <property type="project" value="TreeGrafter"/>
</dbReference>
<keyword evidence="7" id="KW-1185">Reference proteome</keyword>
<feature type="domain" description="AMP-dependent synthetase/ligase" evidence="4">
    <location>
        <begin position="44"/>
        <end position="433"/>
    </location>
</feature>
<dbReference type="PANTHER" id="PTHR43201:SF5">
    <property type="entry name" value="MEDIUM-CHAIN ACYL-COA LIGASE ACSF2, MITOCHONDRIAL"/>
    <property type="match status" value="1"/>
</dbReference>
<dbReference type="Pfam" id="PF00501">
    <property type="entry name" value="AMP-binding"/>
    <property type="match status" value="1"/>
</dbReference>
<gene>
    <name evidence="6" type="ORF">METEAL_19370</name>
</gene>
<dbReference type="SUPFAM" id="SSF56801">
    <property type="entry name" value="Acetyl-CoA synthetase-like"/>
    <property type="match status" value="1"/>
</dbReference>
<name>A0AA48GYM0_9BACT</name>
<evidence type="ECO:0000259" key="4">
    <source>
        <dbReference type="Pfam" id="PF00501"/>
    </source>
</evidence>
<dbReference type="PANTHER" id="PTHR43201">
    <property type="entry name" value="ACYL-COA SYNTHETASE"/>
    <property type="match status" value="1"/>
</dbReference>
<sequence>MSFSLASPRGTAPVSGPFTSSVSMGATPEGLPVTRDLTIGQALDAAVAANPDGDAVVYADRDYRLTWRQFSDQVDLMAKGLMALGVGKGEKVAVWATNVPHWVTLQFATARIGAVLLTVNTNYKSTEIDYLLRQSDTENLFIIDGVRDTDYVATLFELVPELRDHPRGQLRSPRFPSLRRVVFLGAQKHRGMYAVPEVLALARTVPDEDYRARQAGLRSGDVINMQYTSGTTGFPKGVQLTHHNILNNGFWIGHNQNLTRLDRVCIPVPLFHCFGCVLGVMACVSHGSTLVLLEKYDPVTVMMSVEREACTALYGVPTMFINVLEHPLFPKFDFSSLRTGIMAGSPCPVKTMRACVDRMHMSELTICYGLTESSPVVTQTRFDEPSLEVKCATVGRAMPGIEMAVVTESGEVAALGEQGELCSRGYTTMAGYYRMPDETRQCVDADGWLHSGDIGTMDAEGYYRVTGRLKDMIIRGGENIYPKELEEYIHHLEGVSDVQVVGVPSARYGEQCAAFIILRPGADLSEADVQDFCRGRIAWYKIPRFVAFVEAYPMTASGKIQKYLLREEAARRWPSA</sequence>
<evidence type="ECO:0000313" key="6">
    <source>
        <dbReference type="EMBL" id="BDU72763.1"/>
    </source>
</evidence>
<evidence type="ECO:0000256" key="3">
    <source>
        <dbReference type="SAM" id="MobiDB-lite"/>
    </source>
</evidence>
<dbReference type="GO" id="GO:0031956">
    <property type="term" value="F:medium-chain fatty acid-CoA ligase activity"/>
    <property type="evidence" value="ECO:0007669"/>
    <property type="project" value="TreeGrafter"/>
</dbReference>